<keyword evidence="6 12" id="KW-0547">Nucleotide-binding</keyword>
<evidence type="ECO:0000256" key="2">
    <source>
        <dbReference type="ARBA" id="ARBA00012035"/>
    </source>
</evidence>
<evidence type="ECO:0000256" key="11">
    <source>
        <dbReference type="ARBA" id="ARBA00023277"/>
    </source>
</evidence>
<feature type="binding site" evidence="12">
    <location>
        <begin position="45"/>
        <end position="49"/>
    </location>
    <ligand>
        <name>substrate</name>
    </ligand>
</feature>
<feature type="binding site" evidence="12">
    <location>
        <position position="288"/>
    </location>
    <ligand>
        <name>K(+)</name>
        <dbReference type="ChEBI" id="CHEBI:29103"/>
    </ligand>
</feature>
<comment type="caution">
    <text evidence="12">Lacks conserved residue(s) required for the propagation of feature annotation.</text>
</comment>
<feature type="binding site" evidence="12">
    <location>
        <begin position="226"/>
        <end position="231"/>
    </location>
    <ligand>
        <name>ATP</name>
        <dbReference type="ChEBI" id="CHEBI:30616"/>
    </ligand>
</feature>
<dbReference type="GO" id="GO:0004747">
    <property type="term" value="F:ribokinase activity"/>
    <property type="evidence" value="ECO:0007669"/>
    <property type="project" value="UniProtKB-EC"/>
</dbReference>
<name>A0ABT8S1B9_9BURK</name>
<evidence type="ECO:0000259" key="13">
    <source>
        <dbReference type="Pfam" id="PF00294"/>
    </source>
</evidence>
<dbReference type="InterPro" id="IPR011611">
    <property type="entry name" value="PfkB_dom"/>
</dbReference>
<feature type="binding site" evidence="12">
    <location>
        <begin position="257"/>
        <end position="258"/>
    </location>
    <ligand>
        <name>ATP</name>
        <dbReference type="ChEBI" id="CHEBI:30616"/>
    </ligand>
</feature>
<dbReference type="PROSITE" id="PS00583">
    <property type="entry name" value="PFKB_KINASES_1"/>
    <property type="match status" value="1"/>
</dbReference>
<dbReference type="HAMAP" id="MF_01987">
    <property type="entry name" value="Ribokinase"/>
    <property type="match status" value="1"/>
</dbReference>
<reference evidence="14" key="1">
    <citation type="submission" date="2023-06" db="EMBL/GenBank/DDBJ databases">
        <authorList>
            <person name="Jiang Y."/>
            <person name="Liu Q."/>
        </authorList>
    </citation>
    <scope>NUCLEOTIDE SEQUENCE</scope>
    <source>
        <strain evidence="14">CGMCC 1.12090</strain>
    </source>
</reference>
<comment type="activity regulation">
    <text evidence="12">Activated by a monovalent cation that binds near, but not in, the active site. The most likely occupant of the site in vivo is potassium. Ion binding induces a conformational change that may alter substrate affinity.</text>
</comment>
<dbReference type="Proteomes" id="UP001169027">
    <property type="component" value="Unassembled WGS sequence"/>
</dbReference>
<dbReference type="Gene3D" id="3.40.1190.20">
    <property type="match status" value="1"/>
</dbReference>
<keyword evidence="7 12" id="KW-0418">Kinase</keyword>
<organism evidence="14 15">
    <name type="scientific">Variovorax ginsengisoli</name>
    <dbReference type="NCBI Taxonomy" id="363844"/>
    <lineage>
        <taxon>Bacteria</taxon>
        <taxon>Pseudomonadati</taxon>
        <taxon>Pseudomonadota</taxon>
        <taxon>Betaproteobacteria</taxon>
        <taxon>Burkholderiales</taxon>
        <taxon>Comamonadaceae</taxon>
        <taxon>Variovorax</taxon>
    </lineage>
</organism>
<feature type="binding site" evidence="12">
    <location>
        <position position="254"/>
    </location>
    <ligand>
        <name>K(+)</name>
        <dbReference type="ChEBI" id="CHEBI:29103"/>
    </ligand>
</feature>
<dbReference type="PANTHER" id="PTHR10584:SF166">
    <property type="entry name" value="RIBOKINASE"/>
    <property type="match status" value="1"/>
</dbReference>
<comment type="subcellular location">
    <subcellularLocation>
        <location evidence="12">Cytoplasm</location>
    </subcellularLocation>
</comment>
<evidence type="ECO:0000256" key="9">
    <source>
        <dbReference type="ARBA" id="ARBA00022842"/>
    </source>
</evidence>
<comment type="similarity">
    <text evidence="12">Belongs to the carbohydrate kinase PfkB family. Ribokinase subfamily.</text>
</comment>
<evidence type="ECO:0000256" key="4">
    <source>
        <dbReference type="ARBA" id="ARBA00022679"/>
    </source>
</evidence>
<evidence type="ECO:0000256" key="1">
    <source>
        <dbReference type="ARBA" id="ARBA00005380"/>
    </source>
</evidence>
<dbReference type="PROSITE" id="PS00584">
    <property type="entry name" value="PFKB_KINASES_2"/>
    <property type="match status" value="1"/>
</dbReference>
<comment type="caution">
    <text evidence="14">The sequence shown here is derived from an EMBL/GenBank/DDBJ whole genome shotgun (WGS) entry which is preliminary data.</text>
</comment>
<feature type="domain" description="Carbohydrate kinase PfkB" evidence="13">
    <location>
        <begin position="9"/>
        <end position="300"/>
    </location>
</feature>
<evidence type="ECO:0000256" key="7">
    <source>
        <dbReference type="ARBA" id="ARBA00022777"/>
    </source>
</evidence>
<proteinExistence type="inferred from homology"/>
<dbReference type="SUPFAM" id="SSF53613">
    <property type="entry name" value="Ribokinase-like"/>
    <property type="match status" value="1"/>
</dbReference>
<comment type="cofactor">
    <cofactor evidence="12">
        <name>Mg(2+)</name>
        <dbReference type="ChEBI" id="CHEBI:18420"/>
    </cofactor>
    <text evidence="12">Requires a divalent cation, most likely magnesium in vivo, as an electrophilic catalyst to aid phosphoryl group transfer. It is the chelate of the metal and the nucleotide that is the actual substrate.</text>
</comment>
<keyword evidence="12" id="KW-0963">Cytoplasm</keyword>
<evidence type="ECO:0000313" key="14">
    <source>
        <dbReference type="EMBL" id="MDO1532721.1"/>
    </source>
</evidence>
<evidence type="ECO:0000256" key="5">
    <source>
        <dbReference type="ARBA" id="ARBA00022723"/>
    </source>
</evidence>
<evidence type="ECO:0000256" key="12">
    <source>
        <dbReference type="HAMAP-Rule" id="MF_01987"/>
    </source>
</evidence>
<evidence type="ECO:0000256" key="6">
    <source>
        <dbReference type="ARBA" id="ARBA00022741"/>
    </source>
</evidence>
<comment type="pathway">
    <text evidence="12">Carbohydrate metabolism; D-ribose degradation; D-ribose 5-phosphate from beta-D-ribopyranose: step 2/2.</text>
</comment>
<keyword evidence="15" id="KW-1185">Reference proteome</keyword>
<dbReference type="CDD" id="cd01174">
    <property type="entry name" value="ribokinase"/>
    <property type="match status" value="1"/>
</dbReference>
<evidence type="ECO:0000313" key="15">
    <source>
        <dbReference type="Proteomes" id="UP001169027"/>
    </source>
</evidence>
<feature type="binding site" evidence="12">
    <location>
        <position position="293"/>
    </location>
    <ligand>
        <name>K(+)</name>
        <dbReference type="ChEBI" id="CHEBI:29103"/>
    </ligand>
</feature>
<dbReference type="NCBIfam" id="TIGR02152">
    <property type="entry name" value="D_ribokin_bact"/>
    <property type="match status" value="1"/>
</dbReference>
<dbReference type="InterPro" id="IPR011877">
    <property type="entry name" value="Ribokinase"/>
</dbReference>
<dbReference type="RefSeq" id="WP_301807834.1">
    <property type="nucleotide sequence ID" value="NZ_JAUJZH010000006.1"/>
</dbReference>
<protein>
    <recommendedName>
        <fullName evidence="3 12">Ribokinase</fullName>
        <shortName evidence="12">RK</shortName>
        <ecNumber evidence="2 12">2.7.1.15</ecNumber>
    </recommendedName>
</protein>
<feature type="active site" description="Proton acceptor" evidence="12">
    <location>
        <position position="258"/>
    </location>
</feature>
<sequence length="313" mass="32447">MKPQAMRQGVVVFGSLNMDLVARVPRMPRPGETLTGESLLVNPGGKGANQAVACALQGARVQMVGRVGDDDFADQLRAALDSRRVDHTGVGSTPGQSTGVAMIMVDSSGQNCITVIPGANASVTVADADLLRTHLERSAMLLLQLEVPLDSVVRAAAVARQAGCTVLLNPAPAQLLPPELWRSIDILVVNESEASLLSGMPLVTRSNAGEAANLLRRSGPGDVLVTLGEQGVVWSSGAGTQHFVAQPVVAVDTTAAGDTFIGAFAALRAEGRGMAEAIRHAIRAAAICVTRVGAQASMPSRADVLRETFPNPP</sequence>
<keyword evidence="4 12" id="KW-0808">Transferase</keyword>
<accession>A0ABT8S1B9</accession>
<keyword evidence="5 12" id="KW-0479">Metal-binding</keyword>
<feature type="binding site" evidence="12">
    <location>
        <position position="297"/>
    </location>
    <ligand>
        <name>K(+)</name>
        <dbReference type="ChEBI" id="CHEBI:29103"/>
    </ligand>
</feature>
<dbReference type="PANTHER" id="PTHR10584">
    <property type="entry name" value="SUGAR KINASE"/>
    <property type="match status" value="1"/>
</dbReference>
<feature type="binding site" evidence="12">
    <location>
        <position position="252"/>
    </location>
    <ligand>
        <name>K(+)</name>
        <dbReference type="ChEBI" id="CHEBI:29103"/>
    </ligand>
</feature>
<evidence type="ECO:0000256" key="10">
    <source>
        <dbReference type="ARBA" id="ARBA00022958"/>
    </source>
</evidence>
<keyword evidence="11 12" id="KW-0119">Carbohydrate metabolism</keyword>
<dbReference type="EC" id="2.7.1.15" evidence="2 12"/>
<feature type="binding site" evidence="12">
    <location>
        <begin position="17"/>
        <end position="19"/>
    </location>
    <ligand>
        <name>substrate</name>
    </ligand>
</feature>
<evidence type="ECO:0000256" key="8">
    <source>
        <dbReference type="ARBA" id="ARBA00022840"/>
    </source>
</evidence>
<keyword evidence="8 12" id="KW-0067">ATP-binding</keyword>
<feature type="binding site" evidence="12">
    <location>
        <position position="190"/>
    </location>
    <ligand>
        <name>ATP</name>
        <dbReference type="ChEBI" id="CHEBI:30616"/>
    </ligand>
</feature>
<dbReference type="InterPro" id="IPR002139">
    <property type="entry name" value="Ribo/fructo_kinase"/>
</dbReference>
<comment type="similarity">
    <text evidence="1">Belongs to the carbohydrate kinase pfkB family.</text>
</comment>
<evidence type="ECO:0000256" key="3">
    <source>
        <dbReference type="ARBA" id="ARBA00016943"/>
    </source>
</evidence>
<comment type="function">
    <text evidence="12">Catalyzes the phosphorylation of ribose at O-5 in a reaction requiring ATP and magnesium. The resulting D-ribose-5-phosphate can then be used either for sythesis of nucleotides, histidine, and tryptophan, or as a component of the pentose phosphate pathway.</text>
</comment>
<dbReference type="PRINTS" id="PR00990">
    <property type="entry name" value="RIBOKINASE"/>
</dbReference>
<keyword evidence="10 12" id="KW-0630">Potassium</keyword>
<gene>
    <name evidence="12 14" type="primary">rbsK</name>
    <name evidence="14" type="ORF">Q2T77_10515</name>
</gene>
<dbReference type="InterPro" id="IPR002173">
    <property type="entry name" value="Carboh/pur_kinase_PfkB_CS"/>
</dbReference>
<dbReference type="InterPro" id="IPR029056">
    <property type="entry name" value="Ribokinase-like"/>
</dbReference>
<keyword evidence="9 12" id="KW-0460">Magnesium</keyword>
<dbReference type="EMBL" id="JAUKVY010000006">
    <property type="protein sequence ID" value="MDO1532721.1"/>
    <property type="molecule type" value="Genomic_DNA"/>
</dbReference>
<feature type="binding site" evidence="12">
    <location>
        <position position="291"/>
    </location>
    <ligand>
        <name>K(+)</name>
        <dbReference type="ChEBI" id="CHEBI:29103"/>
    </ligand>
</feature>
<comment type="subunit">
    <text evidence="12">Homodimer.</text>
</comment>
<feature type="binding site" evidence="12">
    <location>
        <position position="258"/>
    </location>
    <ligand>
        <name>substrate</name>
    </ligand>
</feature>
<feature type="binding site" evidence="12">
    <location>
        <position position="146"/>
    </location>
    <ligand>
        <name>substrate</name>
    </ligand>
</feature>
<comment type="catalytic activity">
    <reaction evidence="12">
        <text>D-ribose + ATP = D-ribose 5-phosphate + ADP + H(+)</text>
        <dbReference type="Rhea" id="RHEA:13697"/>
        <dbReference type="ChEBI" id="CHEBI:15378"/>
        <dbReference type="ChEBI" id="CHEBI:30616"/>
        <dbReference type="ChEBI" id="CHEBI:47013"/>
        <dbReference type="ChEBI" id="CHEBI:78346"/>
        <dbReference type="ChEBI" id="CHEBI:456216"/>
        <dbReference type="EC" id="2.7.1.15"/>
    </reaction>
</comment>
<dbReference type="Pfam" id="PF00294">
    <property type="entry name" value="PfkB"/>
    <property type="match status" value="1"/>
</dbReference>